<dbReference type="EMBL" id="JARKIF010000004">
    <property type="protein sequence ID" value="KAJ7641203.1"/>
    <property type="molecule type" value="Genomic_DNA"/>
</dbReference>
<dbReference type="Gene3D" id="3.80.10.10">
    <property type="entry name" value="Ribonuclease Inhibitor"/>
    <property type="match status" value="1"/>
</dbReference>
<organism evidence="1 2">
    <name type="scientific">Roridomyces roridus</name>
    <dbReference type="NCBI Taxonomy" id="1738132"/>
    <lineage>
        <taxon>Eukaryota</taxon>
        <taxon>Fungi</taxon>
        <taxon>Dikarya</taxon>
        <taxon>Basidiomycota</taxon>
        <taxon>Agaricomycotina</taxon>
        <taxon>Agaricomycetes</taxon>
        <taxon>Agaricomycetidae</taxon>
        <taxon>Agaricales</taxon>
        <taxon>Marasmiineae</taxon>
        <taxon>Mycenaceae</taxon>
        <taxon>Roridomyces</taxon>
    </lineage>
</organism>
<comment type="caution">
    <text evidence="1">The sequence shown here is derived from an EMBL/GenBank/DDBJ whole genome shotgun (WGS) entry which is preliminary data.</text>
</comment>
<protein>
    <submittedName>
        <fullName evidence="1">Uncharacterized protein</fullName>
    </submittedName>
</protein>
<dbReference type="InterPro" id="IPR032675">
    <property type="entry name" value="LRR_dom_sf"/>
</dbReference>
<gene>
    <name evidence="1" type="ORF">FB45DRAFT_353598</name>
</gene>
<evidence type="ECO:0000313" key="1">
    <source>
        <dbReference type="EMBL" id="KAJ7641203.1"/>
    </source>
</evidence>
<keyword evidence="2" id="KW-1185">Reference proteome</keyword>
<reference evidence="1" key="1">
    <citation type="submission" date="2023-03" db="EMBL/GenBank/DDBJ databases">
        <title>Massive genome expansion in bonnet fungi (Mycena s.s.) driven by repeated elements and novel gene families across ecological guilds.</title>
        <authorList>
            <consortium name="Lawrence Berkeley National Laboratory"/>
            <person name="Harder C.B."/>
            <person name="Miyauchi S."/>
            <person name="Viragh M."/>
            <person name="Kuo A."/>
            <person name="Thoen E."/>
            <person name="Andreopoulos B."/>
            <person name="Lu D."/>
            <person name="Skrede I."/>
            <person name="Drula E."/>
            <person name="Henrissat B."/>
            <person name="Morin E."/>
            <person name="Kohler A."/>
            <person name="Barry K."/>
            <person name="LaButti K."/>
            <person name="Morin E."/>
            <person name="Salamov A."/>
            <person name="Lipzen A."/>
            <person name="Mereny Z."/>
            <person name="Hegedus B."/>
            <person name="Baldrian P."/>
            <person name="Stursova M."/>
            <person name="Weitz H."/>
            <person name="Taylor A."/>
            <person name="Grigoriev I.V."/>
            <person name="Nagy L.G."/>
            <person name="Martin F."/>
            <person name="Kauserud H."/>
        </authorList>
    </citation>
    <scope>NUCLEOTIDE SEQUENCE</scope>
    <source>
        <strain evidence="1">9284</strain>
    </source>
</reference>
<dbReference type="AlphaFoldDB" id="A0AAD7C731"/>
<sequence>MLWRAFSTEYFSSSKQAEQTRAMRTWLERSGTHPLSIQLAYGPYDEAQNEAFVAILLHRERWQHVQLELTAKEVDLIKGPMPLLESLTLKVDEMEHTHPATTVNDFPRLRAVTLNEADHGNWLPISQLTSLTFEDVIPENYLPTLLSAVNLIRLHLIDCDPDAASQGSIVLDQLKMLVVVNSYPSNGSQILEMFTLPALHTLHMSEQLLGQDPSSALNPLITRSGCKLQEVLIARACNFSEESFRAAFPSIPNVTFDSQYNWYTEARKFRDVV</sequence>
<evidence type="ECO:0000313" key="2">
    <source>
        <dbReference type="Proteomes" id="UP001221142"/>
    </source>
</evidence>
<dbReference type="Proteomes" id="UP001221142">
    <property type="component" value="Unassembled WGS sequence"/>
</dbReference>
<proteinExistence type="predicted"/>
<name>A0AAD7C731_9AGAR</name>
<dbReference type="SUPFAM" id="SSF52047">
    <property type="entry name" value="RNI-like"/>
    <property type="match status" value="1"/>
</dbReference>
<accession>A0AAD7C731</accession>